<keyword evidence="2" id="KW-1133">Transmembrane helix</keyword>
<feature type="transmembrane region" description="Helical" evidence="2">
    <location>
        <begin position="67"/>
        <end position="86"/>
    </location>
</feature>
<keyword evidence="2" id="KW-0472">Membrane</keyword>
<dbReference type="eggNOG" id="ENOG502S3SR">
    <property type="taxonomic scope" value="Eukaryota"/>
</dbReference>
<name>C1MP94_MICPC</name>
<keyword evidence="2" id="KW-0812">Transmembrane</keyword>
<proteinExistence type="predicted"/>
<dbReference type="OrthoDB" id="206539at2759"/>
<dbReference type="GeneID" id="9682220"/>
<evidence type="ECO:0000256" key="2">
    <source>
        <dbReference type="SAM" id="Phobius"/>
    </source>
</evidence>
<gene>
    <name evidence="3" type="ORF">MICPUCDRAFT_56192</name>
</gene>
<dbReference type="AlphaFoldDB" id="C1MP94"/>
<dbReference type="Proteomes" id="UP000001876">
    <property type="component" value="Unassembled WGS sequence"/>
</dbReference>
<keyword evidence="4" id="KW-1185">Reference proteome</keyword>
<dbReference type="EMBL" id="GG663737">
    <property type="protein sequence ID" value="EEH58891.1"/>
    <property type="molecule type" value="Genomic_DNA"/>
</dbReference>
<feature type="transmembrane region" description="Helical" evidence="2">
    <location>
        <begin position="637"/>
        <end position="659"/>
    </location>
</feature>
<evidence type="ECO:0000313" key="3">
    <source>
        <dbReference type="EMBL" id="EEH58891.1"/>
    </source>
</evidence>
<feature type="compositionally biased region" description="Basic and acidic residues" evidence="1">
    <location>
        <begin position="1"/>
        <end position="11"/>
    </location>
</feature>
<dbReference type="OMA" id="KYWFATS"/>
<reference evidence="3 4" key="1">
    <citation type="journal article" date="2009" name="Science">
        <title>Green evolution and dynamic adaptations revealed by genomes of the marine picoeukaryotes Micromonas.</title>
        <authorList>
            <person name="Worden A.Z."/>
            <person name="Lee J.H."/>
            <person name="Mock T."/>
            <person name="Rouze P."/>
            <person name="Simmons M.P."/>
            <person name="Aerts A.L."/>
            <person name="Allen A.E."/>
            <person name="Cuvelier M.L."/>
            <person name="Derelle E."/>
            <person name="Everett M.V."/>
            <person name="Foulon E."/>
            <person name="Grimwood J."/>
            <person name="Gundlach H."/>
            <person name="Henrissat B."/>
            <person name="Napoli C."/>
            <person name="McDonald S.M."/>
            <person name="Parker M.S."/>
            <person name="Rombauts S."/>
            <person name="Salamov A."/>
            <person name="Von Dassow P."/>
            <person name="Badger J.H."/>
            <person name="Coutinho P.M."/>
            <person name="Demir E."/>
            <person name="Dubchak I."/>
            <person name="Gentemann C."/>
            <person name="Eikrem W."/>
            <person name="Gready J.E."/>
            <person name="John U."/>
            <person name="Lanier W."/>
            <person name="Lindquist E.A."/>
            <person name="Lucas S."/>
            <person name="Mayer K.F."/>
            <person name="Moreau H."/>
            <person name="Not F."/>
            <person name="Otillar R."/>
            <person name="Panaud O."/>
            <person name="Pangilinan J."/>
            <person name="Paulsen I."/>
            <person name="Piegu B."/>
            <person name="Poliakov A."/>
            <person name="Robbens S."/>
            <person name="Schmutz J."/>
            <person name="Toulza E."/>
            <person name="Wyss T."/>
            <person name="Zelensky A."/>
            <person name="Zhou K."/>
            <person name="Armbrust E.V."/>
            <person name="Bhattacharya D."/>
            <person name="Goodenough U.W."/>
            <person name="Van de Peer Y."/>
            <person name="Grigoriev I.V."/>
        </authorList>
    </citation>
    <scope>NUCLEOTIDE SEQUENCE [LARGE SCALE GENOMIC DNA]</scope>
    <source>
        <strain evidence="3 4">CCMP1545</strain>
    </source>
</reference>
<evidence type="ECO:0000313" key="4">
    <source>
        <dbReference type="Proteomes" id="UP000001876"/>
    </source>
</evidence>
<dbReference type="KEGG" id="mpp:MICPUCDRAFT_56192"/>
<protein>
    <submittedName>
        <fullName evidence="3">Predicted protein</fullName>
    </submittedName>
</protein>
<feature type="region of interest" description="Disordered" evidence="1">
    <location>
        <begin position="490"/>
        <end position="532"/>
    </location>
</feature>
<evidence type="ECO:0000256" key="1">
    <source>
        <dbReference type="SAM" id="MobiDB-lite"/>
    </source>
</evidence>
<feature type="compositionally biased region" description="Basic and acidic residues" evidence="1">
    <location>
        <begin position="497"/>
        <end position="520"/>
    </location>
</feature>
<feature type="region of interest" description="Disordered" evidence="1">
    <location>
        <begin position="1"/>
        <end position="42"/>
    </location>
</feature>
<dbReference type="RefSeq" id="XP_003057246.1">
    <property type="nucleotide sequence ID" value="XM_003057200.1"/>
</dbReference>
<feature type="transmembrane region" description="Helical" evidence="2">
    <location>
        <begin position="928"/>
        <end position="949"/>
    </location>
</feature>
<sequence>MSRPTTPRDDAGETASEEPTDLDVTPSRAYDEMTEEEKADARAAIEEEDRLAEEEAIRHAKREQRHARVLVALFSVALLWCSSFAVSDAIVEALFVIPHAPHDVLVNVNETYVHVKNAERLYAACATFQTKGCVDNVRAAARVESSRARRVERVNAAVVAAAEAEGKRCVDADETLARLLRVAQAAIAPRDVPWKLDSNLCGPDARDAVRARIVNPGDALAGVSDDIATATSAYRTDSEAAVNRTTGLVVERAGYDGAYKDNKSVALDRLQVDVQTNMSTEASKIASNVDFHVGSLELDAGAYLRATALEAADALEFVKGAAMAAVRAYVLTVEAFAEAVIKLIRKAASWFKAFNEIGAAADALNIGITPDMTPPRVPILNPFNIPDLPPDIAPRVDAMHDVVTARTIAIANAADAARADLVGDVARIPETAIGCLAAAGVPTFFDDYDPPPRGDASTTNATSNASAIAYAERERAEAEARGERFENQTNATAALVENERSELRRDANETRGNVTDEARNTSDAASAAASEAAANIKEKLGNASDSDGPTWLGVAPPNLENVESAMRVLSALFDALLAADLVYRVVRSFQAVAKHFSHKNSLPPIDLTAKNTTEKEDEKEEEKTLIMRYAEIVGHPIVLVAVRVVAVSLAVTLITYAYLPFHKAYRTGCITGCDGTFTTMNMHSFAHNYIAAEGSRISAAGVLRAEAERRDQCAAHAPSTAATLATARVALDAVDVAKTSAASTASMLVNCVDAEGYADAATAADDDDAAADVFTSDDLDAMRGMMKLASEAWIPCSSSDATLNATSLFECEALPKCNLTCGGPNRLMLATLAHISGCAVEGVVHAYALKTVLVTVVFFAANWARDIAVNGYAALWWRELCGNRGFRFEGTLRADGSAVKPEIGRGRTLAKVARAKLRWQGRKHTASGYWSLFIAMLAQVPGFAALLAARRSSLVTTARCTTAYLARKR</sequence>
<organism evidence="4">
    <name type="scientific">Micromonas pusilla (strain CCMP1545)</name>
    <name type="common">Picoplanktonic green alga</name>
    <dbReference type="NCBI Taxonomy" id="564608"/>
    <lineage>
        <taxon>Eukaryota</taxon>
        <taxon>Viridiplantae</taxon>
        <taxon>Chlorophyta</taxon>
        <taxon>Mamiellophyceae</taxon>
        <taxon>Mamiellales</taxon>
        <taxon>Mamiellaceae</taxon>
        <taxon>Micromonas</taxon>
    </lineage>
</organism>
<accession>C1MP94</accession>